<accession>A0A9N9GYM9</accession>
<feature type="signal peptide" evidence="1">
    <location>
        <begin position="1"/>
        <end position="25"/>
    </location>
</feature>
<sequence length="171" mass="19670">MSPKQFTLIINLFIILLILSTSIDSNTLNERDNIDFTPSTIAIVNKSGYNITHLPVRLEDGRFVKHDDHENIDINLKGIAIFTINDGGSSTFALFWDVPTIGPPNYEIEGLPNERYYNEIKYDLDNTLYQVTIHQYEHVKVAVNQNAVVNVWFIIPPYFFPPYIILLQNKV</sequence>
<dbReference type="EMBL" id="CAJVPP010003892">
    <property type="protein sequence ID" value="CAG8639432.1"/>
    <property type="molecule type" value="Genomic_DNA"/>
</dbReference>
<gene>
    <name evidence="2" type="ORF">FMOSSE_LOCUS10907</name>
</gene>
<feature type="chain" id="PRO_5040139445" evidence="1">
    <location>
        <begin position="26"/>
        <end position="171"/>
    </location>
</feature>
<dbReference type="AlphaFoldDB" id="A0A9N9GYM9"/>
<proteinExistence type="predicted"/>
<protein>
    <submittedName>
        <fullName evidence="2">6558_t:CDS:1</fullName>
    </submittedName>
</protein>
<evidence type="ECO:0000313" key="3">
    <source>
        <dbReference type="Proteomes" id="UP000789375"/>
    </source>
</evidence>
<name>A0A9N9GYM9_FUNMO</name>
<organism evidence="2 3">
    <name type="scientific">Funneliformis mosseae</name>
    <name type="common">Endomycorrhizal fungus</name>
    <name type="synonym">Glomus mosseae</name>
    <dbReference type="NCBI Taxonomy" id="27381"/>
    <lineage>
        <taxon>Eukaryota</taxon>
        <taxon>Fungi</taxon>
        <taxon>Fungi incertae sedis</taxon>
        <taxon>Mucoromycota</taxon>
        <taxon>Glomeromycotina</taxon>
        <taxon>Glomeromycetes</taxon>
        <taxon>Glomerales</taxon>
        <taxon>Glomeraceae</taxon>
        <taxon>Funneliformis</taxon>
    </lineage>
</organism>
<evidence type="ECO:0000313" key="2">
    <source>
        <dbReference type="EMBL" id="CAG8639432.1"/>
    </source>
</evidence>
<dbReference type="Proteomes" id="UP000789375">
    <property type="component" value="Unassembled WGS sequence"/>
</dbReference>
<keyword evidence="1" id="KW-0732">Signal</keyword>
<comment type="caution">
    <text evidence="2">The sequence shown here is derived from an EMBL/GenBank/DDBJ whole genome shotgun (WGS) entry which is preliminary data.</text>
</comment>
<reference evidence="2" key="1">
    <citation type="submission" date="2021-06" db="EMBL/GenBank/DDBJ databases">
        <authorList>
            <person name="Kallberg Y."/>
            <person name="Tangrot J."/>
            <person name="Rosling A."/>
        </authorList>
    </citation>
    <scope>NUCLEOTIDE SEQUENCE</scope>
    <source>
        <strain evidence="2">87-6 pot B 2015</strain>
    </source>
</reference>
<keyword evidence="3" id="KW-1185">Reference proteome</keyword>
<evidence type="ECO:0000256" key="1">
    <source>
        <dbReference type="SAM" id="SignalP"/>
    </source>
</evidence>